<gene>
    <name evidence="3" type="ORF">SAMN05421762_0117</name>
</gene>
<protein>
    <submittedName>
        <fullName evidence="3">Transcriptional regulator, PaaX family</fullName>
    </submittedName>
</protein>
<dbReference type="PANTHER" id="PTHR30319:SF1">
    <property type="entry name" value="TRANSCRIPTIONAL REPRESSOR PAAX"/>
    <property type="match status" value="1"/>
</dbReference>
<dbReference type="InterPro" id="IPR012906">
    <property type="entry name" value="PaaX-like_N"/>
</dbReference>
<dbReference type="RefSeq" id="WP_244525482.1">
    <property type="nucleotide sequence ID" value="NZ_CAXQIN010000193.1"/>
</dbReference>
<dbReference type="GO" id="GO:0006351">
    <property type="term" value="P:DNA-templated transcription"/>
    <property type="evidence" value="ECO:0007669"/>
    <property type="project" value="InterPro"/>
</dbReference>
<dbReference type="STRING" id="517719.SAMN05421762_0117"/>
<evidence type="ECO:0000259" key="1">
    <source>
        <dbReference type="Pfam" id="PF07848"/>
    </source>
</evidence>
<dbReference type="PANTHER" id="PTHR30319">
    <property type="entry name" value="PHENYLACETIC ACID REGULATOR-RELATED TRANSCRIPTIONAL REPRESSOR"/>
    <property type="match status" value="1"/>
</dbReference>
<dbReference type="InterPro" id="IPR036388">
    <property type="entry name" value="WH-like_DNA-bd_sf"/>
</dbReference>
<accession>A0A1I1H537</accession>
<evidence type="ECO:0000313" key="3">
    <source>
        <dbReference type="EMBL" id="SFC18845.1"/>
    </source>
</evidence>
<proteinExistence type="predicted"/>
<sequence length="290" mass="31217">MSSTTAQPDSSGDPAIAAILRDFPVSAGAFIVTLYGDVVAPRGGELWMGNIIEACAAVGIGESRVRTAVSRLVSGGQLVGFKEGRRSYYRLSPEAEREFQRAARLIYAPPRADPLRGWHMVVLPVGEDRDALLSRLTALRFGLARPHLAIRPDRGEPLPPLGTPHFRATTEDDLTALAAQAWDLPGLQDDMARFVSGFSAVRADSAAALGLRLLLVHAFRRIALRDPALPLGMLPEGWPAPQARSLFARLYLALSPAADQAVTSGFVDRNGPLLPDQARMARRIADLAEA</sequence>
<name>A0A1I1H537_9RHOB</name>
<feature type="domain" description="Transcriptional repressor PaaX-like C-terminal" evidence="2">
    <location>
        <begin position="182"/>
        <end position="262"/>
    </location>
</feature>
<feature type="domain" description="Transcriptional repressor PaaX-like N-terminal" evidence="1">
    <location>
        <begin position="27"/>
        <end position="93"/>
    </location>
</feature>
<dbReference type="AlphaFoldDB" id="A0A1I1H537"/>
<dbReference type="Gene3D" id="1.20.58.1460">
    <property type="match status" value="1"/>
</dbReference>
<dbReference type="PIRSF" id="PIRSF020623">
    <property type="entry name" value="PaaX"/>
    <property type="match status" value="1"/>
</dbReference>
<dbReference type="InterPro" id="IPR011965">
    <property type="entry name" value="PaaX_trns_reg"/>
</dbReference>
<evidence type="ECO:0000313" key="4">
    <source>
        <dbReference type="Proteomes" id="UP000231644"/>
    </source>
</evidence>
<organism evidence="3 4">
    <name type="scientific">Pseudooceanicola nitratireducens</name>
    <dbReference type="NCBI Taxonomy" id="517719"/>
    <lineage>
        <taxon>Bacteria</taxon>
        <taxon>Pseudomonadati</taxon>
        <taxon>Pseudomonadota</taxon>
        <taxon>Alphaproteobacteria</taxon>
        <taxon>Rhodobacterales</taxon>
        <taxon>Paracoccaceae</taxon>
        <taxon>Pseudooceanicola</taxon>
    </lineage>
</organism>
<keyword evidence="4" id="KW-1185">Reference proteome</keyword>
<dbReference type="Proteomes" id="UP000231644">
    <property type="component" value="Unassembled WGS sequence"/>
</dbReference>
<dbReference type="Pfam" id="PF07848">
    <property type="entry name" value="PaaX"/>
    <property type="match status" value="1"/>
</dbReference>
<dbReference type="Gene3D" id="1.10.10.10">
    <property type="entry name" value="Winged helix-like DNA-binding domain superfamily/Winged helix DNA-binding domain"/>
    <property type="match status" value="1"/>
</dbReference>
<dbReference type="InterPro" id="IPR013225">
    <property type="entry name" value="PaaX_C"/>
</dbReference>
<dbReference type="Pfam" id="PF08223">
    <property type="entry name" value="PaaX_C"/>
    <property type="match status" value="1"/>
</dbReference>
<reference evidence="3 4" key="1">
    <citation type="submission" date="2016-10" db="EMBL/GenBank/DDBJ databases">
        <authorList>
            <person name="de Groot N.N."/>
        </authorList>
    </citation>
    <scope>NUCLEOTIDE SEQUENCE [LARGE SCALE GENOMIC DNA]</scope>
    <source>
        <strain evidence="3 4">DSM 29619</strain>
    </source>
</reference>
<dbReference type="EMBL" id="FOLX01000001">
    <property type="protein sequence ID" value="SFC18845.1"/>
    <property type="molecule type" value="Genomic_DNA"/>
</dbReference>
<evidence type="ECO:0000259" key="2">
    <source>
        <dbReference type="Pfam" id="PF08223"/>
    </source>
</evidence>